<organism evidence="2 3">
    <name type="scientific">Filobasidium floriforme</name>
    <dbReference type="NCBI Taxonomy" id="5210"/>
    <lineage>
        <taxon>Eukaryota</taxon>
        <taxon>Fungi</taxon>
        <taxon>Dikarya</taxon>
        <taxon>Basidiomycota</taxon>
        <taxon>Agaricomycotina</taxon>
        <taxon>Tremellomycetes</taxon>
        <taxon>Filobasidiales</taxon>
        <taxon>Filobasidiaceae</taxon>
        <taxon>Filobasidium</taxon>
    </lineage>
</organism>
<sequence>MTPLRLGIAMLLSSLVAAQCPTGFEPPALSDLTRPSDPALLSTYAVIAARLGSLGGLDDVFTHDCEIRLNEGPPYKTALGENATWHGALAHAITITLREKNKEATIPNIWSLLSLNKIRSWATTADPTGEQPHSVKDADAFNEVLGQAQPKGIVMQWDVPELSYSTVISWDVTTKSGKLQDWMTLNTSGDIQAASPDPNVNLELYQMWNDQLRPTNIWIPADKGSA</sequence>
<dbReference type="EMBL" id="JABELV010000048">
    <property type="protein sequence ID" value="KAG7558191.1"/>
    <property type="molecule type" value="Genomic_DNA"/>
</dbReference>
<accession>A0A8K0JN72</accession>
<feature type="chain" id="PRO_5035458202" evidence="1">
    <location>
        <begin position="19"/>
        <end position="226"/>
    </location>
</feature>
<proteinExistence type="predicted"/>
<dbReference type="Proteomes" id="UP000812966">
    <property type="component" value="Unassembled WGS sequence"/>
</dbReference>
<comment type="caution">
    <text evidence="2">The sequence shown here is derived from an EMBL/GenBank/DDBJ whole genome shotgun (WGS) entry which is preliminary data.</text>
</comment>
<reference evidence="2" key="1">
    <citation type="submission" date="2020-04" db="EMBL/GenBank/DDBJ databases">
        <title>Analysis of mating type loci in Filobasidium floriforme.</title>
        <authorList>
            <person name="Nowrousian M."/>
        </authorList>
    </citation>
    <scope>NUCLEOTIDE SEQUENCE</scope>
    <source>
        <strain evidence="2">CBS 6242</strain>
    </source>
</reference>
<dbReference type="AlphaFoldDB" id="A0A8K0JN72"/>
<evidence type="ECO:0000313" key="2">
    <source>
        <dbReference type="EMBL" id="KAG7558191.1"/>
    </source>
</evidence>
<protein>
    <submittedName>
        <fullName evidence="2">Uncharacterized protein</fullName>
    </submittedName>
</protein>
<name>A0A8K0JN72_9TREE</name>
<keyword evidence="1" id="KW-0732">Signal</keyword>
<keyword evidence="3" id="KW-1185">Reference proteome</keyword>
<evidence type="ECO:0000313" key="3">
    <source>
        <dbReference type="Proteomes" id="UP000812966"/>
    </source>
</evidence>
<evidence type="ECO:0000256" key="1">
    <source>
        <dbReference type="SAM" id="SignalP"/>
    </source>
</evidence>
<feature type="signal peptide" evidence="1">
    <location>
        <begin position="1"/>
        <end position="18"/>
    </location>
</feature>
<gene>
    <name evidence="2" type="ORF">FFLO_02844</name>
</gene>